<keyword evidence="3" id="KW-1185">Reference proteome</keyword>
<evidence type="ECO:0000256" key="1">
    <source>
        <dbReference type="SAM" id="MobiDB-lite"/>
    </source>
</evidence>
<dbReference type="EMBL" id="PVWQ01000013">
    <property type="protein sequence ID" value="RDW65844.1"/>
    <property type="molecule type" value="Genomic_DNA"/>
</dbReference>
<feature type="compositionally biased region" description="Polar residues" evidence="1">
    <location>
        <begin position="102"/>
        <end position="112"/>
    </location>
</feature>
<dbReference type="RefSeq" id="XP_026599947.1">
    <property type="nucleotide sequence ID" value="XM_026751599.1"/>
</dbReference>
<feature type="region of interest" description="Disordered" evidence="1">
    <location>
        <begin position="58"/>
        <end position="130"/>
    </location>
</feature>
<dbReference type="PANTHER" id="PTHR35006">
    <property type="entry name" value="GLYOXALASE FAMILY PROTEIN (AFU_ORTHOLOGUE AFUA_5G14830)"/>
    <property type="match status" value="1"/>
</dbReference>
<name>A0A3D8QWE0_9EURO</name>
<sequence length="297" mass="32954">MGLKTLPTGHHCPVCRVAPTPRCEQKGHMEYCATHDRYRERGRTCDGCNKEARMKIAEESKRKEQEREALKKKQAEEKEQETWGQKNFNGCNGLVLQREPSEVSTSKISTSRGHTDGIQKAKKGAAGSGPGHLRLPIHPGTPSSLGITLVPSPLHYHPSPIPPSKMTINHIFIWATPTNLPTLRTFYRTILAPIGYKELICVQSATLIGFGSDYPYFWLKALPEGKSTMPVHVAFDAPNWAAVDEFHRLALENGAKDNGGPGVREEMSRQPYYAAFAVDVDGNNVEAVCAPREARKR</sequence>
<protein>
    <recommendedName>
        <fullName evidence="4">VOC domain-containing protein</fullName>
    </recommendedName>
</protein>
<gene>
    <name evidence="2" type="ORF">DSM5745_09583</name>
</gene>
<accession>A0A3D8QWE0</accession>
<dbReference type="CDD" id="cd07262">
    <property type="entry name" value="VOC_like"/>
    <property type="match status" value="1"/>
</dbReference>
<dbReference type="InterPro" id="IPR029068">
    <property type="entry name" value="Glyas_Bleomycin-R_OHBP_Dase"/>
</dbReference>
<comment type="caution">
    <text evidence="2">The sequence shown here is derived from an EMBL/GenBank/DDBJ whole genome shotgun (WGS) entry which is preliminary data.</text>
</comment>
<evidence type="ECO:0008006" key="4">
    <source>
        <dbReference type="Google" id="ProtNLM"/>
    </source>
</evidence>
<evidence type="ECO:0000313" key="3">
    <source>
        <dbReference type="Proteomes" id="UP000256690"/>
    </source>
</evidence>
<evidence type="ECO:0000313" key="2">
    <source>
        <dbReference type="EMBL" id="RDW65844.1"/>
    </source>
</evidence>
<dbReference type="Proteomes" id="UP000256690">
    <property type="component" value="Unassembled WGS sequence"/>
</dbReference>
<dbReference type="SUPFAM" id="SSF54593">
    <property type="entry name" value="Glyoxalase/Bleomycin resistance protein/Dihydroxybiphenyl dioxygenase"/>
    <property type="match status" value="1"/>
</dbReference>
<organism evidence="2 3">
    <name type="scientific">Aspergillus mulundensis</name>
    <dbReference type="NCBI Taxonomy" id="1810919"/>
    <lineage>
        <taxon>Eukaryota</taxon>
        <taxon>Fungi</taxon>
        <taxon>Dikarya</taxon>
        <taxon>Ascomycota</taxon>
        <taxon>Pezizomycotina</taxon>
        <taxon>Eurotiomycetes</taxon>
        <taxon>Eurotiomycetidae</taxon>
        <taxon>Eurotiales</taxon>
        <taxon>Aspergillaceae</taxon>
        <taxon>Aspergillus</taxon>
        <taxon>Aspergillus subgen. Nidulantes</taxon>
    </lineage>
</organism>
<dbReference type="AlphaFoldDB" id="A0A3D8QWE0"/>
<dbReference type="PANTHER" id="PTHR35006:SF2">
    <property type="entry name" value="GLYOXALASE FAMILY PROTEIN (AFU_ORTHOLOGUE AFUA_5G14830)"/>
    <property type="match status" value="1"/>
</dbReference>
<dbReference type="GeneID" id="38119953"/>
<feature type="compositionally biased region" description="Basic and acidic residues" evidence="1">
    <location>
        <begin position="58"/>
        <end position="81"/>
    </location>
</feature>
<dbReference type="OrthoDB" id="10249419at2759"/>
<proteinExistence type="predicted"/>
<reference evidence="2 3" key="1">
    <citation type="journal article" date="2018" name="IMA Fungus">
        <title>IMA Genome-F 9: Draft genome sequence of Annulohypoxylon stygium, Aspergillus mulundensis, Berkeleyomyces basicola (syn. Thielaviopsis basicola), Ceratocystis smalleyi, two Cercospora beticola strains, Coleophoma cylindrospora, Fusarium fracticaudum, Phialophora cf. hyalina, and Morchella septimelata.</title>
        <authorList>
            <person name="Wingfield B.D."/>
            <person name="Bills G.F."/>
            <person name="Dong Y."/>
            <person name="Huang W."/>
            <person name="Nel W.J."/>
            <person name="Swalarsk-Parry B.S."/>
            <person name="Vaghefi N."/>
            <person name="Wilken P.M."/>
            <person name="An Z."/>
            <person name="de Beer Z.W."/>
            <person name="De Vos L."/>
            <person name="Chen L."/>
            <person name="Duong T.A."/>
            <person name="Gao Y."/>
            <person name="Hammerbacher A."/>
            <person name="Kikkert J.R."/>
            <person name="Li Y."/>
            <person name="Li H."/>
            <person name="Li K."/>
            <person name="Li Q."/>
            <person name="Liu X."/>
            <person name="Ma X."/>
            <person name="Naidoo K."/>
            <person name="Pethybridge S.J."/>
            <person name="Sun J."/>
            <person name="Steenkamp E.T."/>
            <person name="van der Nest M.A."/>
            <person name="van Wyk S."/>
            <person name="Wingfield M.J."/>
            <person name="Xiong C."/>
            <person name="Yue Q."/>
            <person name="Zhang X."/>
        </authorList>
    </citation>
    <scope>NUCLEOTIDE SEQUENCE [LARGE SCALE GENOMIC DNA]</scope>
    <source>
        <strain evidence="2 3">DSM 5745</strain>
    </source>
</reference>
<dbReference type="Gene3D" id="3.10.180.10">
    <property type="entry name" value="2,3-Dihydroxybiphenyl 1,2-Dioxygenase, domain 1"/>
    <property type="match status" value="1"/>
</dbReference>